<protein>
    <submittedName>
        <fullName evidence="1">Uncharacterized protein</fullName>
    </submittedName>
</protein>
<evidence type="ECO:0000313" key="1">
    <source>
        <dbReference type="EMBL" id="GBM94891.1"/>
    </source>
</evidence>
<proteinExistence type="predicted"/>
<dbReference type="EMBL" id="BGPR01004007">
    <property type="protein sequence ID" value="GBM94891.1"/>
    <property type="molecule type" value="Genomic_DNA"/>
</dbReference>
<evidence type="ECO:0000313" key="2">
    <source>
        <dbReference type="Proteomes" id="UP000499080"/>
    </source>
</evidence>
<dbReference type="AlphaFoldDB" id="A0A4Y2JX69"/>
<sequence>MGKWNFLWESEKESEEKKKKKMVNLGVPTEVPYHPFNYRMAAAIFIRVVSKHGKVSMRYWMKPLTAPPGENGGVSVSISKTLWNLWFQHVGEPEHKTSSVKQYLVENFGEQIIVYGGFQE</sequence>
<accession>A0A4Y2JX69</accession>
<organism evidence="1 2">
    <name type="scientific">Araneus ventricosus</name>
    <name type="common">Orbweaver spider</name>
    <name type="synonym">Epeira ventricosa</name>
    <dbReference type="NCBI Taxonomy" id="182803"/>
    <lineage>
        <taxon>Eukaryota</taxon>
        <taxon>Metazoa</taxon>
        <taxon>Ecdysozoa</taxon>
        <taxon>Arthropoda</taxon>
        <taxon>Chelicerata</taxon>
        <taxon>Arachnida</taxon>
        <taxon>Araneae</taxon>
        <taxon>Araneomorphae</taxon>
        <taxon>Entelegynae</taxon>
        <taxon>Araneoidea</taxon>
        <taxon>Araneidae</taxon>
        <taxon>Araneus</taxon>
    </lineage>
</organism>
<keyword evidence="2" id="KW-1185">Reference proteome</keyword>
<comment type="caution">
    <text evidence="1">The sequence shown here is derived from an EMBL/GenBank/DDBJ whole genome shotgun (WGS) entry which is preliminary data.</text>
</comment>
<reference evidence="1 2" key="1">
    <citation type="journal article" date="2019" name="Sci. Rep.">
        <title>Orb-weaving spider Araneus ventricosus genome elucidates the spidroin gene catalogue.</title>
        <authorList>
            <person name="Kono N."/>
            <person name="Nakamura H."/>
            <person name="Ohtoshi R."/>
            <person name="Moran D.A.P."/>
            <person name="Shinohara A."/>
            <person name="Yoshida Y."/>
            <person name="Fujiwara M."/>
            <person name="Mori M."/>
            <person name="Tomita M."/>
            <person name="Arakawa K."/>
        </authorList>
    </citation>
    <scope>NUCLEOTIDE SEQUENCE [LARGE SCALE GENOMIC DNA]</scope>
</reference>
<name>A0A4Y2JX69_ARAVE</name>
<dbReference type="Proteomes" id="UP000499080">
    <property type="component" value="Unassembled WGS sequence"/>
</dbReference>
<gene>
    <name evidence="1" type="ORF">AVEN_118189_1</name>
</gene>